<accession>A0ABD1L1U3</accession>
<feature type="region of interest" description="Disordered" evidence="1">
    <location>
        <begin position="38"/>
        <end position="60"/>
    </location>
</feature>
<dbReference type="Proteomes" id="UP001603857">
    <property type="component" value="Unassembled WGS sequence"/>
</dbReference>
<reference evidence="2 3" key="1">
    <citation type="submission" date="2024-08" db="EMBL/GenBank/DDBJ databases">
        <title>Insights into the chromosomal genome structure of Flemingia macrophylla.</title>
        <authorList>
            <person name="Ding Y."/>
            <person name="Zhao Y."/>
            <person name="Bi W."/>
            <person name="Wu M."/>
            <person name="Zhao G."/>
            <person name="Gong Y."/>
            <person name="Li W."/>
            <person name="Zhang P."/>
        </authorList>
    </citation>
    <scope>NUCLEOTIDE SEQUENCE [LARGE SCALE GENOMIC DNA]</scope>
    <source>
        <strain evidence="2">DYQJB</strain>
        <tissue evidence="2">Leaf</tissue>
    </source>
</reference>
<proteinExistence type="predicted"/>
<dbReference type="EMBL" id="JBGMDY010000011">
    <property type="protein sequence ID" value="KAL2317479.1"/>
    <property type="molecule type" value="Genomic_DNA"/>
</dbReference>
<gene>
    <name evidence="2" type="ORF">Fmac_031355</name>
</gene>
<evidence type="ECO:0000313" key="3">
    <source>
        <dbReference type="Proteomes" id="UP001603857"/>
    </source>
</evidence>
<evidence type="ECO:0000313" key="2">
    <source>
        <dbReference type="EMBL" id="KAL2317479.1"/>
    </source>
</evidence>
<keyword evidence="3" id="KW-1185">Reference proteome</keyword>
<protein>
    <submittedName>
        <fullName evidence="2">Uncharacterized protein</fullName>
    </submittedName>
</protein>
<organism evidence="2 3">
    <name type="scientific">Flemingia macrophylla</name>
    <dbReference type="NCBI Taxonomy" id="520843"/>
    <lineage>
        <taxon>Eukaryota</taxon>
        <taxon>Viridiplantae</taxon>
        <taxon>Streptophyta</taxon>
        <taxon>Embryophyta</taxon>
        <taxon>Tracheophyta</taxon>
        <taxon>Spermatophyta</taxon>
        <taxon>Magnoliopsida</taxon>
        <taxon>eudicotyledons</taxon>
        <taxon>Gunneridae</taxon>
        <taxon>Pentapetalae</taxon>
        <taxon>rosids</taxon>
        <taxon>fabids</taxon>
        <taxon>Fabales</taxon>
        <taxon>Fabaceae</taxon>
        <taxon>Papilionoideae</taxon>
        <taxon>50 kb inversion clade</taxon>
        <taxon>NPAAA clade</taxon>
        <taxon>indigoferoid/millettioid clade</taxon>
        <taxon>Phaseoleae</taxon>
        <taxon>Flemingia</taxon>
    </lineage>
</organism>
<sequence length="225" mass="26157">MPTELRANISIKVEDLYFVLKPCQDEFGLSKCISQLGNSPNRVPSHSPRPRPPNPNWKMEGEVTGMERRWLARLEIVHFFMQMVNIEDKALGKEWLVLPQVLSLHTREVAVWEGLGITILQETKKECVKGKSVVTSLFYIKKNMATINNTQEINSVLKGIYRKNKMALPYLNFDNVDFATSRMNQDINFKLFKQNHFTPSTALKSKKCVKGKRREFERRLTRENE</sequence>
<name>A0ABD1L1U3_9FABA</name>
<comment type="caution">
    <text evidence="2">The sequence shown here is derived from an EMBL/GenBank/DDBJ whole genome shotgun (WGS) entry which is preliminary data.</text>
</comment>
<evidence type="ECO:0000256" key="1">
    <source>
        <dbReference type="SAM" id="MobiDB-lite"/>
    </source>
</evidence>
<dbReference type="AlphaFoldDB" id="A0ABD1L1U3"/>